<comment type="caution">
    <text evidence="1">The sequence shown here is derived from an EMBL/GenBank/DDBJ whole genome shotgun (WGS) entry which is preliminary data.</text>
</comment>
<accession>A0A4U5LXF2</accession>
<keyword evidence="2" id="KW-1185">Reference proteome</keyword>
<evidence type="ECO:0000313" key="1">
    <source>
        <dbReference type="EMBL" id="TKR60909.1"/>
    </source>
</evidence>
<dbReference type="EMBL" id="AZBU02000011">
    <property type="protein sequence ID" value="TKR60909.1"/>
    <property type="molecule type" value="Genomic_DNA"/>
</dbReference>
<organism evidence="1 2">
    <name type="scientific">Steinernema carpocapsae</name>
    <name type="common">Entomopathogenic nematode</name>
    <dbReference type="NCBI Taxonomy" id="34508"/>
    <lineage>
        <taxon>Eukaryota</taxon>
        <taxon>Metazoa</taxon>
        <taxon>Ecdysozoa</taxon>
        <taxon>Nematoda</taxon>
        <taxon>Chromadorea</taxon>
        <taxon>Rhabditida</taxon>
        <taxon>Tylenchina</taxon>
        <taxon>Panagrolaimomorpha</taxon>
        <taxon>Strongyloidoidea</taxon>
        <taxon>Steinernematidae</taxon>
        <taxon>Steinernema</taxon>
    </lineage>
</organism>
<dbReference type="Proteomes" id="UP000298663">
    <property type="component" value="Unassembled WGS sequence"/>
</dbReference>
<protein>
    <submittedName>
        <fullName evidence="1">Uncharacterized protein</fullName>
    </submittedName>
</protein>
<evidence type="ECO:0000313" key="2">
    <source>
        <dbReference type="Proteomes" id="UP000298663"/>
    </source>
</evidence>
<sequence length="113" mass="12823">MIKIKQLGQVEFEAVMDMAQAFWPTISALGFQKLLKRFCRAPLTHDLRNLQHPTLEIIPKHSKSGAGFCRKDLALGLTFHRATQFHLAFSSALTKTRSLMSNKYDGTLQNSFK</sequence>
<reference evidence="1 2" key="1">
    <citation type="journal article" date="2015" name="Genome Biol.">
        <title>Comparative genomics of Steinernema reveals deeply conserved gene regulatory networks.</title>
        <authorList>
            <person name="Dillman A.R."/>
            <person name="Macchietto M."/>
            <person name="Porter C.F."/>
            <person name="Rogers A."/>
            <person name="Williams B."/>
            <person name="Antoshechkin I."/>
            <person name="Lee M.M."/>
            <person name="Goodwin Z."/>
            <person name="Lu X."/>
            <person name="Lewis E.E."/>
            <person name="Goodrich-Blair H."/>
            <person name="Stock S.P."/>
            <person name="Adams B.J."/>
            <person name="Sternberg P.W."/>
            <person name="Mortazavi A."/>
        </authorList>
    </citation>
    <scope>NUCLEOTIDE SEQUENCE [LARGE SCALE GENOMIC DNA]</scope>
    <source>
        <strain evidence="1 2">ALL</strain>
    </source>
</reference>
<proteinExistence type="predicted"/>
<name>A0A4U5LXF2_STECR</name>
<reference evidence="1 2" key="2">
    <citation type="journal article" date="2019" name="G3 (Bethesda)">
        <title>Hybrid Assembly of the Genome of the Entomopathogenic Nematode Steinernema carpocapsae Identifies the X-Chromosome.</title>
        <authorList>
            <person name="Serra L."/>
            <person name="Macchietto M."/>
            <person name="Macias-Munoz A."/>
            <person name="McGill C.J."/>
            <person name="Rodriguez I.M."/>
            <person name="Rodriguez B."/>
            <person name="Murad R."/>
            <person name="Mortazavi A."/>
        </authorList>
    </citation>
    <scope>NUCLEOTIDE SEQUENCE [LARGE SCALE GENOMIC DNA]</scope>
    <source>
        <strain evidence="1 2">ALL</strain>
    </source>
</reference>
<dbReference type="AlphaFoldDB" id="A0A4U5LXF2"/>
<gene>
    <name evidence="1" type="ORF">L596_028090</name>
</gene>